<evidence type="ECO:0000256" key="2">
    <source>
        <dbReference type="SAM" id="Phobius"/>
    </source>
</evidence>
<proteinExistence type="predicted"/>
<evidence type="ECO:0000313" key="4">
    <source>
        <dbReference type="Proteomes" id="UP000678499"/>
    </source>
</evidence>
<evidence type="ECO:0000256" key="1">
    <source>
        <dbReference type="SAM" id="MobiDB-lite"/>
    </source>
</evidence>
<dbReference type="AlphaFoldDB" id="A0A7R9BTQ5"/>
<gene>
    <name evidence="3" type="ORF">NMOB1V02_LOCUS7694</name>
</gene>
<sequence length="290" mass="30617">MESQKNFSANLDLALNGSLESEKENLSDSLSKRQATAVSLVPGQKLIKEFRVTDACTPVLPTKLAGPAEDLTWGPTCNMGGPTFREVVGAAGQGNLLWILIPILAITLLLLLGACAVCVLMRQKKSSTAPRSTPPPSGQTVLAQPHNVSKTQVIQEPTQRTSLATSQGVAPFGNVVASNVPYVVQGQTVRNVTRSSSGVIPEDVEGGGGGREGSILDLERSRSPEPGARSRAILAGAERSPEQAKFLAAPGSKPQIKFEKFGENPQTYVTVWLAPVNKTTSLQGSQVLKP</sequence>
<dbReference type="EMBL" id="OA883934">
    <property type="protein sequence ID" value="CAD7280030.1"/>
    <property type="molecule type" value="Genomic_DNA"/>
</dbReference>
<feature type="region of interest" description="Disordered" evidence="1">
    <location>
        <begin position="194"/>
        <end position="227"/>
    </location>
</feature>
<evidence type="ECO:0000313" key="3">
    <source>
        <dbReference type="EMBL" id="CAD7280030.1"/>
    </source>
</evidence>
<keyword evidence="2" id="KW-1133">Transmembrane helix</keyword>
<organism evidence="3">
    <name type="scientific">Notodromas monacha</name>
    <dbReference type="NCBI Taxonomy" id="399045"/>
    <lineage>
        <taxon>Eukaryota</taxon>
        <taxon>Metazoa</taxon>
        <taxon>Ecdysozoa</taxon>
        <taxon>Arthropoda</taxon>
        <taxon>Crustacea</taxon>
        <taxon>Oligostraca</taxon>
        <taxon>Ostracoda</taxon>
        <taxon>Podocopa</taxon>
        <taxon>Podocopida</taxon>
        <taxon>Cypridocopina</taxon>
        <taxon>Cypridoidea</taxon>
        <taxon>Cyprididae</taxon>
        <taxon>Notodromas</taxon>
    </lineage>
</organism>
<dbReference type="Proteomes" id="UP000678499">
    <property type="component" value="Unassembled WGS sequence"/>
</dbReference>
<name>A0A7R9BTQ5_9CRUS</name>
<protein>
    <submittedName>
        <fullName evidence="3">Uncharacterized protein</fullName>
    </submittedName>
</protein>
<dbReference type="EMBL" id="CAJPEX010001897">
    <property type="protein sequence ID" value="CAG0920182.1"/>
    <property type="molecule type" value="Genomic_DNA"/>
</dbReference>
<keyword evidence="4" id="KW-1185">Reference proteome</keyword>
<feature type="transmembrane region" description="Helical" evidence="2">
    <location>
        <begin position="96"/>
        <end position="121"/>
    </location>
</feature>
<accession>A0A7R9BTQ5</accession>
<keyword evidence="2" id="KW-0812">Transmembrane</keyword>
<keyword evidence="2" id="KW-0472">Membrane</keyword>
<reference evidence="3" key="1">
    <citation type="submission" date="2020-11" db="EMBL/GenBank/DDBJ databases">
        <authorList>
            <person name="Tran Van P."/>
        </authorList>
    </citation>
    <scope>NUCLEOTIDE SEQUENCE</scope>
</reference>